<feature type="compositionally biased region" description="Basic and acidic residues" evidence="1">
    <location>
        <begin position="152"/>
        <end position="165"/>
    </location>
</feature>
<proteinExistence type="predicted"/>
<dbReference type="EMBL" id="CADCUS010000579">
    <property type="protein sequence ID" value="CAA9444153.1"/>
    <property type="molecule type" value="Genomic_DNA"/>
</dbReference>
<feature type="non-terminal residue" evidence="2">
    <location>
        <position position="190"/>
    </location>
</feature>
<feature type="region of interest" description="Disordered" evidence="1">
    <location>
        <begin position="81"/>
        <end position="190"/>
    </location>
</feature>
<accession>A0A6J4QJU5</accession>
<feature type="non-terminal residue" evidence="2">
    <location>
        <position position="1"/>
    </location>
</feature>
<feature type="compositionally biased region" description="Basic and acidic residues" evidence="1">
    <location>
        <begin position="122"/>
        <end position="139"/>
    </location>
</feature>
<feature type="compositionally biased region" description="Basic residues" evidence="1">
    <location>
        <begin position="169"/>
        <end position="190"/>
    </location>
</feature>
<evidence type="ECO:0000256" key="1">
    <source>
        <dbReference type="SAM" id="MobiDB-lite"/>
    </source>
</evidence>
<feature type="compositionally biased region" description="Low complexity" evidence="1">
    <location>
        <begin position="1"/>
        <end position="11"/>
    </location>
</feature>
<feature type="compositionally biased region" description="Basic residues" evidence="1">
    <location>
        <begin position="12"/>
        <end position="22"/>
    </location>
</feature>
<gene>
    <name evidence="2" type="ORF">AVDCRST_MAG66-4256</name>
</gene>
<organism evidence="2">
    <name type="scientific">uncultured Pseudonocardia sp</name>
    <dbReference type="NCBI Taxonomy" id="211455"/>
    <lineage>
        <taxon>Bacteria</taxon>
        <taxon>Bacillati</taxon>
        <taxon>Actinomycetota</taxon>
        <taxon>Actinomycetes</taxon>
        <taxon>Pseudonocardiales</taxon>
        <taxon>Pseudonocardiaceae</taxon>
        <taxon>Pseudonocardia</taxon>
        <taxon>environmental samples</taxon>
    </lineage>
</organism>
<dbReference type="AlphaFoldDB" id="A0A6J4QJU5"/>
<sequence length="190" mass="20037">EHPPVHRTAVPRPRRPARHHRAPAGAARLRGDRPRALGRAPRAGRADLRARLADRRGARRARAALPVARQLRVDALRLRPGDGGRAVGAAPRVRGPVPELVEGGAGHPGVAPPRAPAAPAAGDHRGAPAGRGEADEHRAAAGAAGGAAPVLQHDRHHPDDHRDGAAHATTRHRPGRGVRLRRPAPARRRL</sequence>
<feature type="region of interest" description="Disordered" evidence="1">
    <location>
        <begin position="1"/>
        <end position="44"/>
    </location>
</feature>
<reference evidence="2" key="1">
    <citation type="submission" date="2020-02" db="EMBL/GenBank/DDBJ databases">
        <authorList>
            <person name="Meier V. D."/>
        </authorList>
    </citation>
    <scope>NUCLEOTIDE SEQUENCE</scope>
    <source>
        <strain evidence="2">AVDCRST_MAG66</strain>
    </source>
</reference>
<protein>
    <submittedName>
        <fullName evidence="2">Uncharacterized protein</fullName>
    </submittedName>
</protein>
<evidence type="ECO:0000313" key="2">
    <source>
        <dbReference type="EMBL" id="CAA9444153.1"/>
    </source>
</evidence>
<name>A0A6J4QJU5_9PSEU</name>